<dbReference type="RefSeq" id="WP_211251320.1">
    <property type="nucleotide sequence ID" value="NZ_BSOR01000015.1"/>
</dbReference>
<protein>
    <recommendedName>
        <fullName evidence="3">Transposase (putative) YhgA-like domain-containing protein</fullName>
    </recommendedName>
</protein>
<organism evidence="1 2">
    <name type="scientific">Marinospirillum insulare</name>
    <dbReference type="NCBI Taxonomy" id="217169"/>
    <lineage>
        <taxon>Bacteria</taxon>
        <taxon>Pseudomonadati</taxon>
        <taxon>Pseudomonadota</taxon>
        <taxon>Gammaproteobacteria</taxon>
        <taxon>Oceanospirillales</taxon>
        <taxon>Oceanospirillaceae</taxon>
        <taxon>Marinospirillum</taxon>
    </lineage>
</organism>
<evidence type="ECO:0008006" key="3">
    <source>
        <dbReference type="Google" id="ProtNLM"/>
    </source>
</evidence>
<gene>
    <name evidence="1" type="ORF">GCM10007878_08310</name>
</gene>
<evidence type="ECO:0000313" key="1">
    <source>
        <dbReference type="EMBL" id="GLR63396.1"/>
    </source>
</evidence>
<dbReference type="Proteomes" id="UP001156682">
    <property type="component" value="Unassembled WGS sequence"/>
</dbReference>
<dbReference type="PANTHER" id="PTHR35586:SF1">
    <property type="entry name" value="SLL1691 PROTEIN"/>
    <property type="match status" value="1"/>
</dbReference>
<evidence type="ECO:0000313" key="2">
    <source>
        <dbReference type="Proteomes" id="UP001156682"/>
    </source>
</evidence>
<keyword evidence="2" id="KW-1185">Reference proteome</keyword>
<reference evidence="2" key="1">
    <citation type="journal article" date="2019" name="Int. J. Syst. Evol. Microbiol.">
        <title>The Global Catalogue of Microorganisms (GCM) 10K type strain sequencing project: providing services to taxonomists for standard genome sequencing and annotation.</title>
        <authorList>
            <consortium name="The Broad Institute Genomics Platform"/>
            <consortium name="The Broad Institute Genome Sequencing Center for Infectious Disease"/>
            <person name="Wu L."/>
            <person name="Ma J."/>
        </authorList>
    </citation>
    <scope>NUCLEOTIDE SEQUENCE [LARGE SCALE GENOMIC DNA]</scope>
    <source>
        <strain evidence="2">NBRC 100033</strain>
    </source>
</reference>
<accession>A0ABQ5ZTC6</accession>
<comment type="caution">
    <text evidence="1">The sequence shown here is derived from an EMBL/GenBank/DDBJ whole genome shotgun (WGS) entry which is preliminary data.</text>
</comment>
<dbReference type="EMBL" id="BSOR01000015">
    <property type="protein sequence ID" value="GLR63396.1"/>
    <property type="molecule type" value="Genomic_DNA"/>
</dbReference>
<proteinExistence type="predicted"/>
<name>A0ABQ5ZTC6_9GAMM</name>
<dbReference type="PANTHER" id="PTHR35586">
    <property type="entry name" value="SLL1691 PROTEIN"/>
    <property type="match status" value="1"/>
</dbReference>
<sequence length="327" mass="38086">MNDNNQNKQPATKTDHDSPWKKALEKYFKEFLQLLFTDIHDKIDWTKGHSFLDKELQQITADAQVGRRYADQLIKVYAKDGSEEWVLIHVEVQGSTDKAFAERMLTYWSRIKDRHKMKVLSLAVLADTNRNYQPDTFNFHHWGLKLLFSYPVAKLIDWEADWQSLETSDNVFAHIVMAQIKAKRVKDSELLLSSKLGLIRTLYERGYSREQVVELFNIIDWMIKLPAPLEMQFKSLVDQIQEEKKMPYINTFDRLAMQHGRQEGRQEGLEKGLVKGLEKGRQEAEERALQEKLASARQLLLLGVLSKEQIAEVLNLPLEKVTQLASE</sequence>